<reference evidence="3" key="1">
    <citation type="journal article" date="2019" name="Int. J. Syst. Evol. Microbiol.">
        <title>The Global Catalogue of Microorganisms (GCM) 10K type strain sequencing project: providing services to taxonomists for standard genome sequencing and annotation.</title>
        <authorList>
            <consortium name="The Broad Institute Genomics Platform"/>
            <consortium name="The Broad Institute Genome Sequencing Center for Infectious Disease"/>
            <person name="Wu L."/>
            <person name="Ma J."/>
        </authorList>
    </citation>
    <scope>NUCLEOTIDE SEQUENCE [LARGE SCALE GENOMIC DNA]</scope>
    <source>
        <strain evidence="3">JCM 17927</strain>
    </source>
</reference>
<protein>
    <submittedName>
        <fullName evidence="2">GNAT family N-acetyltransferase</fullName>
    </submittedName>
</protein>
<dbReference type="RefSeq" id="WP_345241692.1">
    <property type="nucleotide sequence ID" value="NZ_BAABHD010000014.1"/>
</dbReference>
<dbReference type="Pfam" id="PF14542">
    <property type="entry name" value="Acetyltransf_CG"/>
    <property type="match status" value="1"/>
</dbReference>
<sequence>MNLDNATVQNNTAENRFEMLTDGKLSVVEYQPYDDNTLVLTHTEVALELEGQGIGSRLVKETLEYVRQHNLQVIPLCPFVSTYLKRHRDYVDVVHPAYKDKF</sequence>
<feature type="domain" description="N-acetyltransferase" evidence="1">
    <location>
        <begin position="9"/>
        <end position="95"/>
    </location>
</feature>
<dbReference type="PANTHER" id="PTHR31435">
    <property type="entry name" value="PROTEIN NATD1"/>
    <property type="match status" value="1"/>
</dbReference>
<dbReference type="PROSITE" id="PS51729">
    <property type="entry name" value="GNAT_YJDJ"/>
    <property type="match status" value="1"/>
</dbReference>
<evidence type="ECO:0000259" key="1">
    <source>
        <dbReference type="PROSITE" id="PS51729"/>
    </source>
</evidence>
<dbReference type="InterPro" id="IPR031165">
    <property type="entry name" value="GNAT_YJDJ"/>
</dbReference>
<dbReference type="InterPro" id="IPR045057">
    <property type="entry name" value="Gcn5-rel_NAT"/>
</dbReference>
<dbReference type="Gene3D" id="3.40.630.30">
    <property type="match status" value="1"/>
</dbReference>
<dbReference type="CDD" id="cd04301">
    <property type="entry name" value="NAT_SF"/>
    <property type="match status" value="1"/>
</dbReference>
<organism evidence="2 3">
    <name type="scientific">Nibrella saemangeumensis</name>
    <dbReference type="NCBI Taxonomy" id="1084526"/>
    <lineage>
        <taxon>Bacteria</taxon>
        <taxon>Pseudomonadati</taxon>
        <taxon>Bacteroidota</taxon>
        <taxon>Cytophagia</taxon>
        <taxon>Cytophagales</taxon>
        <taxon>Spirosomataceae</taxon>
        <taxon>Nibrella</taxon>
    </lineage>
</organism>
<dbReference type="EMBL" id="BAABHD010000014">
    <property type="protein sequence ID" value="GAA4451092.1"/>
    <property type="molecule type" value="Genomic_DNA"/>
</dbReference>
<evidence type="ECO:0000313" key="2">
    <source>
        <dbReference type="EMBL" id="GAA4451092.1"/>
    </source>
</evidence>
<name>A0ABP8MM77_9BACT</name>
<comment type="caution">
    <text evidence="2">The sequence shown here is derived from an EMBL/GenBank/DDBJ whole genome shotgun (WGS) entry which is preliminary data.</text>
</comment>
<dbReference type="PANTHER" id="PTHR31435:SF10">
    <property type="entry name" value="BSR4717 PROTEIN"/>
    <property type="match status" value="1"/>
</dbReference>
<proteinExistence type="predicted"/>
<accession>A0ABP8MM77</accession>
<dbReference type="InterPro" id="IPR016181">
    <property type="entry name" value="Acyl_CoA_acyltransferase"/>
</dbReference>
<keyword evidence="3" id="KW-1185">Reference proteome</keyword>
<evidence type="ECO:0000313" key="3">
    <source>
        <dbReference type="Proteomes" id="UP001501175"/>
    </source>
</evidence>
<dbReference type="Proteomes" id="UP001501175">
    <property type="component" value="Unassembled WGS sequence"/>
</dbReference>
<dbReference type="SUPFAM" id="SSF55729">
    <property type="entry name" value="Acyl-CoA N-acyltransferases (Nat)"/>
    <property type="match status" value="1"/>
</dbReference>
<gene>
    <name evidence="2" type="ORF">GCM10023189_12600</name>
</gene>